<evidence type="ECO:0000256" key="2">
    <source>
        <dbReference type="ARBA" id="ARBA00007599"/>
    </source>
</evidence>
<dbReference type="OrthoDB" id="9815896at2"/>
<dbReference type="GO" id="GO:0016740">
    <property type="term" value="F:transferase activity"/>
    <property type="evidence" value="ECO:0007669"/>
    <property type="project" value="UniProtKB-KW"/>
</dbReference>
<evidence type="ECO:0000256" key="10">
    <source>
        <dbReference type="ARBA" id="ARBA00032441"/>
    </source>
</evidence>
<dbReference type="SUPFAM" id="SSF52540">
    <property type="entry name" value="P-loop containing nucleoside triphosphate hydrolases"/>
    <property type="match status" value="1"/>
</dbReference>
<keyword evidence="11" id="KW-0808">Transferase</keyword>
<keyword evidence="6" id="KW-0479">Metal-binding</keyword>
<dbReference type="InterPro" id="IPR003442">
    <property type="entry name" value="T6A_TsaE"/>
</dbReference>
<dbReference type="InterPro" id="IPR027417">
    <property type="entry name" value="P-loop_NTPase"/>
</dbReference>
<dbReference type="AlphaFoldDB" id="A0A428MWX0"/>
<name>A0A428MWX0_9BACI</name>
<comment type="subcellular location">
    <subcellularLocation>
        <location evidence="1">Cytoplasm</location>
    </subcellularLocation>
</comment>
<dbReference type="Pfam" id="PF02367">
    <property type="entry name" value="TsaE"/>
    <property type="match status" value="1"/>
</dbReference>
<sequence length="156" mass="17836">MLHYKSTSPEDTMTIAETIGNHLKSGDILTLTGDLGAGKTHFTKGLANALGVERIVNSPTFTIIKEYKGRIPLYHMDVYRLDEEEAEELGIEEYFESEGICVIEWAEKIDSFLPEDRLNIIIRRETETTRDICLEATGERFNALCKELQRHENTRD</sequence>
<dbReference type="GO" id="GO:0002949">
    <property type="term" value="P:tRNA threonylcarbamoyladenosine modification"/>
    <property type="evidence" value="ECO:0007669"/>
    <property type="project" value="InterPro"/>
</dbReference>
<dbReference type="GO" id="GO:0005737">
    <property type="term" value="C:cytoplasm"/>
    <property type="evidence" value="ECO:0007669"/>
    <property type="project" value="UniProtKB-SubCell"/>
</dbReference>
<dbReference type="FunFam" id="3.40.50.300:FF:000777">
    <property type="entry name" value="tRNA (N6-adenosine(37)-N6)-threonylcarbamoyltransferase complex ATPase TsaE"/>
    <property type="match status" value="1"/>
</dbReference>
<comment type="caution">
    <text evidence="11">The sequence shown here is derived from an EMBL/GenBank/DDBJ whole genome shotgun (WGS) entry which is preliminary data.</text>
</comment>
<dbReference type="GO" id="GO:0005524">
    <property type="term" value="F:ATP binding"/>
    <property type="evidence" value="ECO:0007669"/>
    <property type="project" value="UniProtKB-KW"/>
</dbReference>
<keyword evidence="4" id="KW-0963">Cytoplasm</keyword>
<protein>
    <recommendedName>
        <fullName evidence="3">tRNA threonylcarbamoyladenosine biosynthesis protein TsaE</fullName>
    </recommendedName>
    <alternativeName>
        <fullName evidence="10">t(6)A37 threonylcarbamoyladenosine biosynthesis protein TsaE</fullName>
    </alternativeName>
</protein>
<evidence type="ECO:0000256" key="9">
    <source>
        <dbReference type="ARBA" id="ARBA00022842"/>
    </source>
</evidence>
<keyword evidence="12" id="KW-1185">Reference proteome</keyword>
<dbReference type="NCBIfam" id="TIGR00150">
    <property type="entry name" value="T6A_YjeE"/>
    <property type="match status" value="1"/>
</dbReference>
<dbReference type="GO" id="GO:0046872">
    <property type="term" value="F:metal ion binding"/>
    <property type="evidence" value="ECO:0007669"/>
    <property type="project" value="UniProtKB-KW"/>
</dbReference>
<evidence type="ECO:0000313" key="11">
    <source>
        <dbReference type="EMBL" id="RSL30665.1"/>
    </source>
</evidence>
<dbReference type="Proteomes" id="UP000275076">
    <property type="component" value="Unassembled WGS sequence"/>
</dbReference>
<evidence type="ECO:0000256" key="6">
    <source>
        <dbReference type="ARBA" id="ARBA00022723"/>
    </source>
</evidence>
<accession>A0A428MWX0</accession>
<evidence type="ECO:0000256" key="8">
    <source>
        <dbReference type="ARBA" id="ARBA00022840"/>
    </source>
</evidence>
<evidence type="ECO:0000256" key="5">
    <source>
        <dbReference type="ARBA" id="ARBA00022694"/>
    </source>
</evidence>
<keyword evidence="9" id="KW-0460">Magnesium</keyword>
<dbReference type="Gene3D" id="3.40.50.300">
    <property type="entry name" value="P-loop containing nucleotide triphosphate hydrolases"/>
    <property type="match status" value="1"/>
</dbReference>
<organism evidence="11 12">
    <name type="scientific">Salibacterium salarium</name>
    <dbReference type="NCBI Taxonomy" id="284579"/>
    <lineage>
        <taxon>Bacteria</taxon>
        <taxon>Bacillati</taxon>
        <taxon>Bacillota</taxon>
        <taxon>Bacilli</taxon>
        <taxon>Bacillales</taxon>
        <taxon>Bacillaceae</taxon>
    </lineage>
</organism>
<evidence type="ECO:0000256" key="4">
    <source>
        <dbReference type="ARBA" id="ARBA00022490"/>
    </source>
</evidence>
<dbReference type="RefSeq" id="WP_125560043.1">
    <property type="nucleotide sequence ID" value="NZ_RBVX01000033.1"/>
</dbReference>
<evidence type="ECO:0000256" key="3">
    <source>
        <dbReference type="ARBA" id="ARBA00019010"/>
    </source>
</evidence>
<reference evidence="11 12" key="1">
    <citation type="submission" date="2018-10" db="EMBL/GenBank/DDBJ databases">
        <title>Draft genome sequence of Bacillus salarius IM0101, isolated from a hypersaline soil in Inner Mongolia, China.</title>
        <authorList>
            <person name="Yamprayoonswat W."/>
            <person name="Boonvisut S."/>
            <person name="Jumpathong W."/>
            <person name="Sittihan S."/>
            <person name="Ruangsuj P."/>
            <person name="Wanthongcharoen S."/>
            <person name="Thongpramul N."/>
            <person name="Pimmason S."/>
            <person name="Yu B."/>
            <person name="Yasawong M."/>
        </authorList>
    </citation>
    <scope>NUCLEOTIDE SEQUENCE [LARGE SCALE GENOMIC DNA]</scope>
    <source>
        <strain evidence="11 12">IM0101</strain>
    </source>
</reference>
<keyword evidence="8" id="KW-0067">ATP-binding</keyword>
<dbReference type="EMBL" id="RBVX01000033">
    <property type="protein sequence ID" value="RSL30665.1"/>
    <property type="molecule type" value="Genomic_DNA"/>
</dbReference>
<keyword evidence="7" id="KW-0547">Nucleotide-binding</keyword>
<evidence type="ECO:0000256" key="1">
    <source>
        <dbReference type="ARBA" id="ARBA00004496"/>
    </source>
</evidence>
<gene>
    <name evidence="11" type="primary">tsaE</name>
    <name evidence="11" type="ORF">D7Z54_24515</name>
</gene>
<dbReference type="PANTHER" id="PTHR33540:SF2">
    <property type="entry name" value="TRNA THREONYLCARBAMOYLADENOSINE BIOSYNTHESIS PROTEIN TSAE"/>
    <property type="match status" value="1"/>
</dbReference>
<comment type="similarity">
    <text evidence="2">Belongs to the TsaE family.</text>
</comment>
<evidence type="ECO:0000256" key="7">
    <source>
        <dbReference type="ARBA" id="ARBA00022741"/>
    </source>
</evidence>
<dbReference type="PANTHER" id="PTHR33540">
    <property type="entry name" value="TRNA THREONYLCARBAMOYLADENOSINE BIOSYNTHESIS PROTEIN TSAE"/>
    <property type="match status" value="1"/>
</dbReference>
<evidence type="ECO:0000313" key="12">
    <source>
        <dbReference type="Proteomes" id="UP000275076"/>
    </source>
</evidence>
<proteinExistence type="inferred from homology"/>
<keyword evidence="5" id="KW-0819">tRNA processing</keyword>